<organism evidence="2 3">
    <name type="scientific">Engystomops pustulosus</name>
    <name type="common">Tungara frog</name>
    <name type="synonym">Physalaemus pustulosus</name>
    <dbReference type="NCBI Taxonomy" id="76066"/>
    <lineage>
        <taxon>Eukaryota</taxon>
        <taxon>Metazoa</taxon>
        <taxon>Chordata</taxon>
        <taxon>Craniata</taxon>
        <taxon>Vertebrata</taxon>
        <taxon>Euteleostomi</taxon>
        <taxon>Amphibia</taxon>
        <taxon>Batrachia</taxon>
        <taxon>Anura</taxon>
        <taxon>Neobatrachia</taxon>
        <taxon>Hyloidea</taxon>
        <taxon>Leptodactylidae</taxon>
        <taxon>Leiuperinae</taxon>
        <taxon>Engystomops</taxon>
    </lineage>
</organism>
<keyword evidence="3" id="KW-1185">Reference proteome</keyword>
<evidence type="ECO:0000256" key="1">
    <source>
        <dbReference type="SAM" id="MobiDB-lite"/>
    </source>
</evidence>
<evidence type="ECO:0000313" key="3">
    <source>
        <dbReference type="Proteomes" id="UP000824782"/>
    </source>
</evidence>
<proteinExistence type="predicted"/>
<sequence>MPRAEQKLFQNLEVNCTPRSETTLSGIPCSLNISRIIRSAVCSAVGIPLAGMKWAIFVRRSTTTRMVVIPLEGGRSTTKSIEIDPQGREGTGSGCSNPNGEERGVLF</sequence>
<feature type="region of interest" description="Disordered" evidence="1">
    <location>
        <begin position="77"/>
        <end position="107"/>
    </location>
</feature>
<dbReference type="Proteomes" id="UP000824782">
    <property type="component" value="Unassembled WGS sequence"/>
</dbReference>
<evidence type="ECO:0000313" key="2">
    <source>
        <dbReference type="EMBL" id="KAG8537806.1"/>
    </source>
</evidence>
<protein>
    <submittedName>
        <fullName evidence="2">Uncharacterized protein</fullName>
    </submittedName>
</protein>
<gene>
    <name evidence="2" type="ORF">GDO81_023809</name>
</gene>
<reference evidence="2" key="1">
    <citation type="thesis" date="2020" institute="ProQuest LLC" country="789 East Eisenhower Parkway, Ann Arbor, MI, USA">
        <title>Comparative Genomics and Chromosome Evolution.</title>
        <authorList>
            <person name="Mudd A.B."/>
        </authorList>
    </citation>
    <scope>NUCLEOTIDE SEQUENCE</scope>
    <source>
        <strain evidence="2">237g6f4</strain>
        <tissue evidence="2">Blood</tissue>
    </source>
</reference>
<comment type="caution">
    <text evidence="2">The sequence shown here is derived from an EMBL/GenBank/DDBJ whole genome shotgun (WGS) entry which is preliminary data.</text>
</comment>
<dbReference type="AlphaFoldDB" id="A0AAV6YMB9"/>
<dbReference type="EMBL" id="WNYA01026587">
    <property type="protein sequence ID" value="KAG8537806.1"/>
    <property type="molecule type" value="Genomic_DNA"/>
</dbReference>
<name>A0AAV6YMB9_ENGPU</name>
<accession>A0AAV6YMB9</accession>